<evidence type="ECO:0000256" key="1">
    <source>
        <dbReference type="SAM" id="MobiDB-lite"/>
    </source>
</evidence>
<accession>A0AB39UQN7</accession>
<keyword evidence="2" id="KW-0472">Membrane</keyword>
<dbReference type="InterPro" id="IPR038477">
    <property type="entry name" value="ASST_N_sf"/>
</dbReference>
<dbReference type="Pfam" id="PF05935">
    <property type="entry name" value="Arylsulfotrans"/>
    <property type="match status" value="1"/>
</dbReference>
<feature type="region of interest" description="Disordered" evidence="1">
    <location>
        <begin position="354"/>
        <end position="374"/>
    </location>
</feature>
<dbReference type="InterPro" id="IPR053143">
    <property type="entry name" value="Arylsulfate_ST"/>
</dbReference>
<reference evidence="6" key="1">
    <citation type="submission" date="2023-07" db="EMBL/GenBank/DDBJ databases">
        <title>Bifidobacterium aquikefiriaerophilum sp. nov. and Bifidobacterium eccum sp. nov., isolated from water kefir.</title>
        <authorList>
            <person name="Breselge S."/>
            <person name="Bellassi P."/>
            <person name="Barcenilla C."/>
            <person name="Alvarez-Ordonez A."/>
            <person name="Morelli L."/>
            <person name="Cotter P.D."/>
        </authorList>
    </citation>
    <scope>NUCLEOTIDE SEQUENCE</scope>
    <source>
        <strain evidence="6">WK012_4_13</strain>
        <strain evidence="5">WK013_4_14</strain>
        <strain evidence="4">WK048_4_13</strain>
    </source>
</reference>
<dbReference type="InterPro" id="IPR035391">
    <property type="entry name" value="Arylsulfotran_N"/>
</dbReference>
<feature type="transmembrane region" description="Helical" evidence="2">
    <location>
        <begin position="36"/>
        <end position="57"/>
    </location>
</feature>
<evidence type="ECO:0000313" key="6">
    <source>
        <dbReference type="EMBL" id="XDS51505.1"/>
    </source>
</evidence>
<sequence length="589" mass="66045">MSAKTPDDKDSKSSSSNETTTRKRLKKIQQELRTPIGKIVAGLVTVAIITAVGFASATSVTSTIDKVKFSRLTAKIEKIYTQSYQKKAQAALVAERDKSSHDQDDIFVKYNPYGTDTTGAYIYFTTDQPAKVSYTISAPDTDYPDFSATPDKGDEYTTTHEFQALGLIPEATNTITINITLKNGEKFTRTIKHKQGKLQSEVEIQLKSTKKNTSQDLGNGLYAILGNDSDDQDFMYYYDTHGVIRGEIPILFYRSHRLLFRNDLMYFSASTHLIVGMNKLGRLVKFYNTGTNYILHHDYEFDKNGNFIVLATDLREKTIQDKIIKIDAKTGKVSLLVDMVSLFKTYEATAKNASLGSSSDSTTTSDSNSANFNADSTPKKKDWIHLNTIQVLDDGSAIVSSRETSTIIKINSIESKPSIGYMIGEKNFWKGTDYAKYLLTQKGSFPNTGGQHSVTYVSDPSLPDGEYYLYMFDNNYGLSNTRPDYDWAANTPGINTSMTKYTTSDYDKYLVNEKTGTYQLASTFKVPFSPLVSSAQDLSNGTILIDSGMRGTFGVYTSNGKLISQWKMQLRDTIIYRVYQYDFHNFYFA</sequence>
<feature type="compositionally biased region" description="Basic and acidic residues" evidence="1">
    <location>
        <begin position="1"/>
        <end position="12"/>
    </location>
</feature>
<dbReference type="EMBL" id="CP129675">
    <property type="protein sequence ID" value="XDS46857.1"/>
    <property type="molecule type" value="Genomic_DNA"/>
</dbReference>
<feature type="region of interest" description="Disordered" evidence="1">
    <location>
        <begin position="1"/>
        <end position="25"/>
    </location>
</feature>
<evidence type="ECO:0000259" key="3">
    <source>
        <dbReference type="Pfam" id="PF17425"/>
    </source>
</evidence>
<dbReference type="InterPro" id="IPR010262">
    <property type="entry name" value="Arylsulfotransferase_bact"/>
</dbReference>
<evidence type="ECO:0000313" key="5">
    <source>
        <dbReference type="EMBL" id="XDS48436.1"/>
    </source>
</evidence>
<dbReference type="Gene3D" id="2.60.40.3100">
    <property type="entry name" value="Arylsulphate sulphotransferase monomer, N-terminal domain"/>
    <property type="match status" value="1"/>
</dbReference>
<name>A0AB39UQN7_9BIFI</name>
<dbReference type="PANTHER" id="PTHR35340:SF5">
    <property type="entry name" value="ASST-DOMAIN-CONTAINING PROTEIN"/>
    <property type="match status" value="1"/>
</dbReference>
<gene>
    <name evidence="6" type="ORF">QN062_04905</name>
    <name evidence="5" type="ORF">QN216_08920</name>
    <name evidence="4" type="ORF">QN217_01545</name>
</gene>
<dbReference type="Pfam" id="PF17425">
    <property type="entry name" value="Arylsulfotran_N"/>
    <property type="match status" value="1"/>
</dbReference>
<dbReference type="GO" id="GO:0004062">
    <property type="term" value="F:aryl sulfotransferase activity"/>
    <property type="evidence" value="ECO:0007669"/>
    <property type="project" value="InterPro"/>
</dbReference>
<feature type="domain" description="Arylsulfotransferase N-terminal" evidence="3">
    <location>
        <begin position="108"/>
        <end position="194"/>
    </location>
</feature>
<organism evidence="6">
    <name type="scientific">Bifidobacterium fermentum</name>
    <dbReference type="NCBI Taxonomy" id="3059035"/>
    <lineage>
        <taxon>Bacteria</taxon>
        <taxon>Bacillati</taxon>
        <taxon>Actinomycetota</taxon>
        <taxon>Actinomycetes</taxon>
        <taxon>Bifidobacteriales</taxon>
        <taxon>Bifidobacteriaceae</taxon>
        <taxon>Bifidobacterium</taxon>
    </lineage>
</organism>
<proteinExistence type="predicted"/>
<evidence type="ECO:0000256" key="2">
    <source>
        <dbReference type="SAM" id="Phobius"/>
    </source>
</evidence>
<evidence type="ECO:0000313" key="4">
    <source>
        <dbReference type="EMBL" id="XDS46857.1"/>
    </source>
</evidence>
<dbReference type="AlphaFoldDB" id="A0AB39UQN7"/>
<dbReference type="RefSeq" id="WP_369342467.1">
    <property type="nucleotide sequence ID" value="NZ_CP129675.1"/>
</dbReference>
<keyword evidence="2" id="KW-1133">Transmembrane helix</keyword>
<dbReference type="KEGG" id="bfk:QN062_04905"/>
<dbReference type="EMBL" id="CP129682">
    <property type="protein sequence ID" value="XDS48436.1"/>
    <property type="molecule type" value="Genomic_DNA"/>
</dbReference>
<protein>
    <submittedName>
        <fullName evidence="6">Aryl-sulfate sulfotransferase</fullName>
    </submittedName>
</protein>
<dbReference type="PANTHER" id="PTHR35340">
    <property type="entry name" value="PQQ ENZYME REPEAT PROTEIN-RELATED"/>
    <property type="match status" value="1"/>
</dbReference>
<dbReference type="EMBL" id="CP129683">
    <property type="protein sequence ID" value="XDS51505.1"/>
    <property type="molecule type" value="Genomic_DNA"/>
</dbReference>
<keyword evidence="2" id="KW-0812">Transmembrane</keyword>